<dbReference type="RefSeq" id="WP_002496445.1">
    <property type="nucleotide sequence ID" value="NZ_CAJCGL010000105.1"/>
</dbReference>
<dbReference type="GO" id="GO:0005886">
    <property type="term" value="C:plasma membrane"/>
    <property type="evidence" value="ECO:0007669"/>
    <property type="project" value="UniProtKB-SubCell"/>
</dbReference>
<comment type="caution">
    <text evidence="2">The sequence shown here is derived from an EMBL/GenBank/DDBJ whole genome shotgun (WGS) entry which is preliminary data.</text>
</comment>
<sequence length="59" mass="6799">MPYIYLIIAISTEVIGSAFLKSSEGFSKFIPSFRIKLNKIRKLKGVKNALYLFNNSHKY</sequence>
<evidence type="ECO:0000313" key="2">
    <source>
        <dbReference type="EMBL" id="PNN29526.1"/>
    </source>
</evidence>
<dbReference type="AlphaFoldDB" id="A0A2K0AWZ1"/>
<accession>A0A2K0AWZ1</accession>
<gene>
    <name evidence="2" type="ORF">AL503_002850</name>
</gene>
<keyword evidence="1" id="KW-0472">Membrane</keyword>
<evidence type="ECO:0000313" key="3">
    <source>
        <dbReference type="Proteomes" id="UP000053523"/>
    </source>
</evidence>
<name>A0A2K0AWZ1_STAHA</name>
<reference evidence="2 3" key="1">
    <citation type="submission" date="2017-12" db="EMBL/GenBank/DDBJ databases">
        <title>FDA dAtabase for Regulatory Grade micrObial Sequences (FDA-ARGOS): Supporting development and validation of Infectious Disease Dx tests.</title>
        <authorList>
            <person name="Hoffmann M."/>
            <person name="Allard M."/>
            <person name="Evans P."/>
            <person name="Brown E."/>
            <person name="Tallon L."/>
            <person name="Sadzewicz L."/>
            <person name="Sengamalay N."/>
            <person name="Ott S."/>
            <person name="Godinez A."/>
            <person name="Nagaraj S."/>
            <person name="Vavikolanu K."/>
            <person name="Aluvathingal J."/>
            <person name="Nadendla S."/>
            <person name="Sichtig H."/>
        </authorList>
    </citation>
    <scope>NUCLEOTIDE SEQUENCE [LARGE SCALE GENOMIC DNA]</scope>
    <source>
        <strain evidence="2 3">FDAARGOS_148</strain>
    </source>
</reference>
<dbReference type="GO" id="GO:0022857">
    <property type="term" value="F:transmembrane transporter activity"/>
    <property type="evidence" value="ECO:0007669"/>
    <property type="project" value="InterPro"/>
</dbReference>
<dbReference type="Proteomes" id="UP000053523">
    <property type="component" value="Unassembled WGS sequence"/>
</dbReference>
<evidence type="ECO:0000256" key="1">
    <source>
        <dbReference type="RuleBase" id="RU003942"/>
    </source>
</evidence>
<dbReference type="InterPro" id="IPR045324">
    <property type="entry name" value="Small_multidrug_res"/>
</dbReference>
<dbReference type="Pfam" id="PF00893">
    <property type="entry name" value="Multi_Drug_Res"/>
    <property type="match status" value="1"/>
</dbReference>
<organism evidence="2 3">
    <name type="scientific">Staphylococcus haemolyticus</name>
    <dbReference type="NCBI Taxonomy" id="1283"/>
    <lineage>
        <taxon>Bacteria</taxon>
        <taxon>Bacillati</taxon>
        <taxon>Bacillota</taxon>
        <taxon>Bacilli</taxon>
        <taxon>Bacillales</taxon>
        <taxon>Staphylococcaceae</taxon>
        <taxon>Staphylococcus</taxon>
    </lineage>
</organism>
<comment type="similarity">
    <text evidence="1">Belongs to the drug/metabolite transporter (DMT) superfamily. Small multidrug resistance (SMR) (TC 2.A.7.1) family.</text>
</comment>
<keyword evidence="1" id="KW-0812">Transmembrane</keyword>
<dbReference type="EMBL" id="LORN02000009">
    <property type="protein sequence ID" value="PNN29526.1"/>
    <property type="molecule type" value="Genomic_DNA"/>
</dbReference>
<comment type="subcellular location">
    <subcellularLocation>
        <location evidence="1">Cell membrane</location>
        <topology evidence="1">Multi-pass membrane protein</topology>
    </subcellularLocation>
</comment>
<protein>
    <submittedName>
        <fullName evidence="2">Uncharacterized protein</fullName>
    </submittedName>
</protein>
<proteinExistence type="inferred from homology"/>